<reference evidence="1" key="1">
    <citation type="journal article" date="2017" name="J. Antimicrob. Chemother.">
        <title>FRI-2 carbapenemase-producing Enterobacter cloacae complex in the UK.</title>
        <authorList>
            <person name="Meunier D."/>
            <person name="Findlay J."/>
            <person name="Doumith M."/>
            <person name="Godoy D."/>
            <person name="Perry C."/>
            <person name="Pike R."/>
            <person name="Gronthoud F."/>
            <person name="Shryane T."/>
            <person name="Poirel L."/>
            <person name="Welfare W."/>
            <person name="Woodford N."/>
            <person name="Hopkins K.L."/>
        </authorList>
    </citation>
    <scope>NUCLEOTIDE SEQUENCE</scope>
    <source>
        <strain evidence="1">H162620587</strain>
        <plasmid evidence="1">pJF-587</plasmid>
    </source>
</reference>
<geneLocation type="plasmid" evidence="1">
    <name>pJF-587</name>
</geneLocation>
<organism evidence="1">
    <name type="scientific">Enterobacter asburiae</name>
    <dbReference type="NCBI Taxonomy" id="61645"/>
    <lineage>
        <taxon>Bacteria</taxon>
        <taxon>Pseudomonadati</taxon>
        <taxon>Pseudomonadota</taxon>
        <taxon>Gammaproteobacteria</taxon>
        <taxon>Enterobacterales</taxon>
        <taxon>Enterobacteriaceae</taxon>
        <taxon>Enterobacter</taxon>
        <taxon>Enterobacter cloacae complex</taxon>
    </lineage>
</organism>
<evidence type="ECO:0000313" key="1">
    <source>
        <dbReference type="EMBL" id="AQZ19800.1"/>
    </source>
</evidence>
<name>A0A1Z1E045_ENTAS</name>
<sequence length="123" mass="14157">MLKLVLCVSKVYFFGYKNQWNECRLWSGHGDRLSLRCMEKKPPGEGGKTTSRKTGYALQYNVQKYHDRLCWQLTGYDGMAGVQNNTYHSVHDGGGENRDQILAIHITTFYLCNRLNRTGFQGD</sequence>
<protein>
    <submittedName>
        <fullName evidence="1">Uncharacterized protein</fullName>
    </submittedName>
</protein>
<dbReference type="EMBL" id="KX912253">
    <property type="protein sequence ID" value="AQZ19800.1"/>
    <property type="molecule type" value="Genomic_DNA"/>
</dbReference>
<dbReference type="AlphaFoldDB" id="A0A1Z1E045"/>
<proteinExistence type="predicted"/>
<keyword evidence="1" id="KW-0614">Plasmid</keyword>
<accession>A0A1Z1E045</accession>